<feature type="transmembrane region" description="Helical" evidence="1">
    <location>
        <begin position="346"/>
        <end position="364"/>
    </location>
</feature>
<sequence length="630" mass="69366">MSHIYYLYADENDLFVEEYKEYLDENGVVSLPFSKLEHFDIGQASHLLVTGTLEEIKEILLLAEHTGVSIGIIPKPEQKQLIKTFYLPSDTKEAIDIALIPSEKKLDLLYAEDKIVLQEVVIGDVPPLDQYESVLEGKGLWERIKLFGTTLKRVKSLHHSSFQVIDANENTIRFSAVGIVVLKYPIKTFASKLIPAQLSASDGRLSLVVLSPGSIIQYIGYLFKSLVSRFTPKRLPNSVGYLRSSSVKIGATRVVPVVVDSACELQTPIVLVVKEEAIALSVGEKFWQEQGELTQPKDSIKLDHLPCDEESSAYLENVIPLFSHASQEQYATLFTSLREEAQLNSTFMTLLVLATMIATFGLYINSPSVIIGAMLLAPLMQPIVSMSMGMLRQDSTLSLDGLKSITIGVMSVLLTAMLVSFFTPIENLTSEMVGRLHPTILDLFVAIISGAAAAYAKSNEKIVGSLAGVAIAVALLPPLAVSGIGLGWGEWHMFGMAFLLFVTNLVGIVLAAALMFMFLGYSPLNIAKKGVTAWMVIALIIAVPLYGAFGTMKEDLKIQSRLSNTHFFIENATIQLTDVELYHRQGVDEIRCEAITSDRLSTDGEKALKEKIESLVGKEIHVVVTFRYRL</sequence>
<dbReference type="NCBIfam" id="TIGR00341">
    <property type="entry name" value="TIGR00341 family protein"/>
    <property type="match status" value="1"/>
</dbReference>
<dbReference type="EMBL" id="JAQIBD010000001">
    <property type="protein sequence ID" value="MDM5271308.1"/>
    <property type="molecule type" value="Genomic_DNA"/>
</dbReference>
<proteinExistence type="predicted"/>
<dbReference type="Proteomes" id="UP001169069">
    <property type="component" value="Unassembled WGS sequence"/>
</dbReference>
<feature type="transmembrane region" description="Helical" evidence="1">
    <location>
        <begin position="437"/>
        <end position="456"/>
    </location>
</feature>
<comment type="caution">
    <text evidence="2">The sequence shown here is derived from an EMBL/GenBank/DDBJ whole genome shotgun (WGS) entry which is preliminary data.</text>
</comment>
<accession>A0ABT7QWT9</accession>
<dbReference type="PANTHER" id="PTHR20992:SF9">
    <property type="entry name" value="AT15442P-RELATED"/>
    <property type="match status" value="1"/>
</dbReference>
<feature type="transmembrane region" description="Helical" evidence="1">
    <location>
        <begin position="404"/>
        <end position="425"/>
    </location>
</feature>
<keyword evidence="1" id="KW-1133">Transmembrane helix</keyword>
<protein>
    <submittedName>
        <fullName evidence="2">TIGR00341 family protein</fullName>
    </submittedName>
</protein>
<dbReference type="InterPro" id="IPR005240">
    <property type="entry name" value="DUF389"/>
</dbReference>
<organism evidence="2 3">
    <name type="scientific">Sulfurovum zhangzhouensis</name>
    <dbReference type="NCBI Taxonomy" id="3019067"/>
    <lineage>
        <taxon>Bacteria</taxon>
        <taxon>Pseudomonadati</taxon>
        <taxon>Campylobacterota</taxon>
        <taxon>Epsilonproteobacteria</taxon>
        <taxon>Campylobacterales</taxon>
        <taxon>Sulfurovaceae</taxon>
        <taxon>Sulfurovum</taxon>
    </lineage>
</organism>
<evidence type="ECO:0000313" key="2">
    <source>
        <dbReference type="EMBL" id="MDM5271308.1"/>
    </source>
</evidence>
<evidence type="ECO:0000313" key="3">
    <source>
        <dbReference type="Proteomes" id="UP001169069"/>
    </source>
</evidence>
<keyword evidence="1" id="KW-0812">Transmembrane</keyword>
<keyword evidence="1" id="KW-0472">Membrane</keyword>
<evidence type="ECO:0000256" key="1">
    <source>
        <dbReference type="SAM" id="Phobius"/>
    </source>
</evidence>
<feature type="transmembrane region" description="Helical" evidence="1">
    <location>
        <begin position="370"/>
        <end position="392"/>
    </location>
</feature>
<dbReference type="PANTHER" id="PTHR20992">
    <property type="entry name" value="AT15442P-RELATED"/>
    <property type="match status" value="1"/>
</dbReference>
<feature type="transmembrane region" description="Helical" evidence="1">
    <location>
        <begin position="494"/>
        <end position="519"/>
    </location>
</feature>
<gene>
    <name evidence="2" type="ORF">PGH07_03885</name>
</gene>
<feature type="transmembrane region" description="Helical" evidence="1">
    <location>
        <begin position="531"/>
        <end position="549"/>
    </location>
</feature>
<dbReference type="InterPro" id="IPR016064">
    <property type="entry name" value="NAD/diacylglycerol_kinase_sf"/>
</dbReference>
<keyword evidence="3" id="KW-1185">Reference proteome</keyword>
<dbReference type="Pfam" id="PF04087">
    <property type="entry name" value="DUF389"/>
    <property type="match status" value="1"/>
</dbReference>
<dbReference type="SUPFAM" id="SSF111331">
    <property type="entry name" value="NAD kinase/diacylglycerol kinase-like"/>
    <property type="match status" value="1"/>
</dbReference>
<feature type="transmembrane region" description="Helical" evidence="1">
    <location>
        <begin position="463"/>
        <end position="488"/>
    </location>
</feature>
<name>A0ABT7QWT9_9BACT</name>
<dbReference type="RefSeq" id="WP_289412673.1">
    <property type="nucleotide sequence ID" value="NZ_JAQIBD010000001.1"/>
</dbReference>
<reference evidence="2" key="1">
    <citation type="submission" date="2023-01" db="EMBL/GenBank/DDBJ databases">
        <title>Sulfurovum sp. zt1-1 genome assembly.</title>
        <authorList>
            <person name="Wang J."/>
        </authorList>
    </citation>
    <scope>NUCLEOTIDE SEQUENCE</scope>
    <source>
        <strain evidence="2">Zt1-1</strain>
    </source>
</reference>